<dbReference type="InterPro" id="IPR014710">
    <property type="entry name" value="RmlC-like_jellyroll"/>
</dbReference>
<dbReference type="Pfam" id="PF00027">
    <property type="entry name" value="cNMP_binding"/>
    <property type="match status" value="1"/>
</dbReference>
<dbReference type="SUPFAM" id="SSF51206">
    <property type="entry name" value="cAMP-binding domain-like"/>
    <property type="match status" value="1"/>
</dbReference>
<dbReference type="GO" id="GO:0003677">
    <property type="term" value="F:DNA binding"/>
    <property type="evidence" value="ECO:0007669"/>
    <property type="project" value="UniProtKB-KW"/>
</dbReference>
<keyword evidence="7" id="KW-1185">Reference proteome</keyword>
<dbReference type="OrthoDB" id="5290098at2"/>
<dbReference type="PROSITE" id="PS50042">
    <property type="entry name" value="CNMP_BINDING_3"/>
    <property type="match status" value="1"/>
</dbReference>
<evidence type="ECO:0000313" key="6">
    <source>
        <dbReference type="EMBL" id="EAU44409.1"/>
    </source>
</evidence>
<dbReference type="AlphaFoldDB" id="Q0FJM8"/>
<keyword evidence="3" id="KW-0804">Transcription</keyword>
<dbReference type="Gene3D" id="2.60.120.10">
    <property type="entry name" value="Jelly Rolls"/>
    <property type="match status" value="1"/>
</dbReference>
<keyword evidence="6" id="KW-0418">Kinase</keyword>
<evidence type="ECO:0000256" key="2">
    <source>
        <dbReference type="ARBA" id="ARBA00023125"/>
    </source>
</evidence>
<evidence type="ECO:0000256" key="1">
    <source>
        <dbReference type="ARBA" id="ARBA00023015"/>
    </source>
</evidence>
<dbReference type="EMBL" id="AATQ01000047">
    <property type="protein sequence ID" value="EAU44409.1"/>
    <property type="molecule type" value="Genomic_DNA"/>
</dbReference>
<gene>
    <name evidence="6" type="ORF">R2601_25706</name>
</gene>
<organism evidence="6 7">
    <name type="scientific">Salipiger bermudensis (strain DSM 26914 / JCM 13377 / KCTC 12554 / HTCC2601)</name>
    <name type="common">Pelagibaca bermudensis</name>
    <dbReference type="NCBI Taxonomy" id="314265"/>
    <lineage>
        <taxon>Bacteria</taxon>
        <taxon>Pseudomonadati</taxon>
        <taxon>Pseudomonadota</taxon>
        <taxon>Alphaproteobacteria</taxon>
        <taxon>Rhodobacterales</taxon>
        <taxon>Roseobacteraceae</taxon>
        <taxon>Salipiger</taxon>
    </lineage>
</organism>
<dbReference type="RefSeq" id="WP_007800778.1">
    <property type="nucleotide sequence ID" value="NZ_DS022276.1"/>
</dbReference>
<evidence type="ECO:0000259" key="5">
    <source>
        <dbReference type="PROSITE" id="PS51063"/>
    </source>
</evidence>
<dbReference type="Gene3D" id="1.10.10.10">
    <property type="entry name" value="Winged helix-like DNA-binding domain superfamily/Winged helix DNA-binding domain"/>
    <property type="match status" value="1"/>
</dbReference>
<dbReference type="SUPFAM" id="SSF46785">
    <property type="entry name" value="Winged helix' DNA-binding domain"/>
    <property type="match status" value="1"/>
</dbReference>
<keyword evidence="1" id="KW-0805">Transcription regulation</keyword>
<reference evidence="6 7" key="1">
    <citation type="journal article" date="2010" name="J. Bacteriol.">
        <title>Genome sequences of Pelagibaca bermudensis HTCC2601T and Maritimibacter alkaliphilus HTCC2654T, the type strains of two marine Roseobacter genera.</title>
        <authorList>
            <person name="Thrash J.C."/>
            <person name="Cho J.C."/>
            <person name="Ferriera S."/>
            <person name="Johnson J."/>
            <person name="Vergin K.L."/>
            <person name="Giovannoni S.J."/>
        </authorList>
    </citation>
    <scope>NUCLEOTIDE SEQUENCE [LARGE SCALE GENOMIC DNA]</scope>
    <source>
        <strain evidence="7">DSM 26914 / JCM 13377 / KCTC 12554 / HTCC2601</strain>
    </source>
</reference>
<dbReference type="GO" id="GO:0006355">
    <property type="term" value="P:regulation of DNA-templated transcription"/>
    <property type="evidence" value="ECO:0007669"/>
    <property type="project" value="InterPro"/>
</dbReference>
<protein>
    <submittedName>
        <fullName evidence="6">cAMP-binding protein-catabolite gene activator and regulatory subunit of cAMP-dependent protein kinase</fullName>
    </submittedName>
</protein>
<dbReference type="STRING" id="314265.R2601_25706"/>
<dbReference type="InterPro" id="IPR012318">
    <property type="entry name" value="HTH_CRP"/>
</dbReference>
<dbReference type="CDD" id="cd00038">
    <property type="entry name" value="CAP_ED"/>
    <property type="match status" value="1"/>
</dbReference>
<keyword evidence="2" id="KW-0238">DNA-binding</keyword>
<keyword evidence="6" id="KW-0808">Transferase</keyword>
<dbReference type="GO" id="GO:0016301">
    <property type="term" value="F:kinase activity"/>
    <property type="evidence" value="ECO:0007669"/>
    <property type="project" value="UniProtKB-KW"/>
</dbReference>
<evidence type="ECO:0000259" key="4">
    <source>
        <dbReference type="PROSITE" id="PS50042"/>
    </source>
</evidence>
<dbReference type="Proteomes" id="UP000006230">
    <property type="component" value="Unassembled WGS sequence"/>
</dbReference>
<feature type="domain" description="HTH crp-type" evidence="5">
    <location>
        <begin position="148"/>
        <end position="212"/>
    </location>
</feature>
<dbReference type="InterPro" id="IPR018490">
    <property type="entry name" value="cNMP-bd_dom_sf"/>
</dbReference>
<evidence type="ECO:0000256" key="3">
    <source>
        <dbReference type="ARBA" id="ARBA00023163"/>
    </source>
</evidence>
<dbReference type="InterPro" id="IPR036390">
    <property type="entry name" value="WH_DNA-bd_sf"/>
</dbReference>
<dbReference type="HOGENOM" id="CLU_075053_3_4_5"/>
<dbReference type="SMART" id="SM00419">
    <property type="entry name" value="HTH_CRP"/>
    <property type="match status" value="1"/>
</dbReference>
<sequence length="231" mass="25483">MKNAVAFPHLLRARILSDLPAEDKADFLNRCEARTCEFPEVLLEQDVVPPGLFLVAHGRVDVVLTGERGEQTLLAHIGPGETVGEIECISRETCIAWCRTQPLTTLLFCPTAVVYEFLRTPVFIRNVASVFRSRMAHDNAVKALDQHGSLEQRLFLRLLTMCDGRDRVRANQAELAEILGCSRQSVNKALGRLRSEGIIDVSKGQVVILDPDPSLDELGAGSRDAALLKRG</sequence>
<dbReference type="eggNOG" id="COG0664">
    <property type="taxonomic scope" value="Bacteria"/>
</dbReference>
<evidence type="ECO:0000313" key="7">
    <source>
        <dbReference type="Proteomes" id="UP000006230"/>
    </source>
</evidence>
<accession>Q0FJM8</accession>
<proteinExistence type="predicted"/>
<name>Q0FJM8_SALBH</name>
<dbReference type="Pfam" id="PF13545">
    <property type="entry name" value="HTH_Crp_2"/>
    <property type="match status" value="1"/>
</dbReference>
<dbReference type="InterPro" id="IPR036388">
    <property type="entry name" value="WH-like_DNA-bd_sf"/>
</dbReference>
<dbReference type="InterPro" id="IPR000595">
    <property type="entry name" value="cNMP-bd_dom"/>
</dbReference>
<comment type="caution">
    <text evidence="6">The sequence shown here is derived from an EMBL/GenBank/DDBJ whole genome shotgun (WGS) entry which is preliminary data.</text>
</comment>
<dbReference type="PROSITE" id="PS51063">
    <property type="entry name" value="HTH_CRP_2"/>
    <property type="match status" value="1"/>
</dbReference>
<feature type="domain" description="Cyclic nucleotide-binding" evidence="4">
    <location>
        <begin position="15"/>
        <end position="86"/>
    </location>
</feature>